<comment type="caution">
    <text evidence="6">The sequence shown here is derived from an EMBL/GenBank/DDBJ whole genome shotgun (WGS) entry which is preliminary data.</text>
</comment>
<dbReference type="GO" id="GO:0030170">
    <property type="term" value="F:pyridoxal phosphate binding"/>
    <property type="evidence" value="ECO:0007669"/>
    <property type="project" value="TreeGrafter"/>
</dbReference>
<keyword evidence="7" id="KW-1185">Reference proteome</keyword>
<gene>
    <name evidence="6" type="ORF">J3U88_06050</name>
</gene>
<accession>A0A8J7U1C0</accession>
<reference evidence="6" key="1">
    <citation type="submission" date="2021-03" db="EMBL/GenBank/DDBJ databases">
        <authorList>
            <person name="Wang G."/>
        </authorList>
    </citation>
    <scope>NUCLEOTIDE SEQUENCE</scope>
    <source>
        <strain evidence="6">KCTC 12899</strain>
    </source>
</reference>
<dbReference type="EMBL" id="JAFREP010000004">
    <property type="protein sequence ID" value="MBO1318018.1"/>
    <property type="molecule type" value="Genomic_DNA"/>
</dbReference>
<organism evidence="6 7">
    <name type="scientific">Acanthopleuribacter pedis</name>
    <dbReference type="NCBI Taxonomy" id="442870"/>
    <lineage>
        <taxon>Bacteria</taxon>
        <taxon>Pseudomonadati</taxon>
        <taxon>Acidobacteriota</taxon>
        <taxon>Holophagae</taxon>
        <taxon>Acanthopleuribacterales</taxon>
        <taxon>Acanthopleuribacteraceae</taxon>
        <taxon>Acanthopleuribacter</taxon>
    </lineage>
</organism>
<dbReference type="PANTHER" id="PTHR30244:SF36">
    <property type="entry name" value="3-OXO-GLUCOSE-6-PHOSPHATE:GLUTAMATE AMINOTRANSFERASE"/>
    <property type="match status" value="1"/>
</dbReference>
<dbReference type="PANTHER" id="PTHR30244">
    <property type="entry name" value="TRANSAMINASE"/>
    <property type="match status" value="1"/>
</dbReference>
<evidence type="ECO:0000256" key="2">
    <source>
        <dbReference type="ARBA" id="ARBA00037999"/>
    </source>
</evidence>
<dbReference type="GO" id="GO:0008483">
    <property type="term" value="F:transaminase activity"/>
    <property type="evidence" value="ECO:0007669"/>
    <property type="project" value="UniProtKB-KW"/>
</dbReference>
<dbReference type="CDD" id="cd00616">
    <property type="entry name" value="AHBA_syn"/>
    <property type="match status" value="1"/>
</dbReference>
<evidence type="ECO:0000256" key="5">
    <source>
        <dbReference type="RuleBase" id="RU004508"/>
    </source>
</evidence>
<dbReference type="GO" id="GO:0000271">
    <property type="term" value="P:polysaccharide biosynthetic process"/>
    <property type="evidence" value="ECO:0007669"/>
    <property type="project" value="TreeGrafter"/>
</dbReference>
<feature type="active site" description="Proton acceptor" evidence="3">
    <location>
        <position position="189"/>
    </location>
</feature>
<dbReference type="InterPro" id="IPR015421">
    <property type="entry name" value="PyrdxlP-dep_Trfase_major"/>
</dbReference>
<name>A0A8J7U1C0_9BACT</name>
<feature type="modified residue" description="N6-(pyridoxal phosphate)lysine" evidence="4">
    <location>
        <position position="189"/>
    </location>
</feature>
<dbReference type="RefSeq" id="WP_207857575.1">
    <property type="nucleotide sequence ID" value="NZ_JAFREP010000004.1"/>
</dbReference>
<dbReference type="Gene3D" id="3.90.1150.10">
    <property type="entry name" value="Aspartate Aminotransferase, domain 1"/>
    <property type="match status" value="1"/>
</dbReference>
<sequence>MTTPWKVSFLDLSVHDDEERAELLAAVERVLRHGRIVLGPEHHQLETRLAQHHGRAYAVGCGSGSQALFLAFRAAGLGPGDEVIVPALSYIATANAVSLTGATPVFCDIGDDLNLDPKDLARCRTEKTKAVVPVHFTGKIADMAAINAFALEHDLRVIEDASQAFGAKRNGKPAGTFGHAACFSMNPMKVLAACGEAGFILCDEEVFKERLVTLRYNGTVNRETCVEPGPNGRLDTLQAAMLLVRLDRFHLLEQRRRAIAAYYHERLAPYVRVPREDPDCHDIYYTYTIQTDRRDALLAHLTEQGIECKIQHPILMPHQPYYAPLNSSVPHADQVIKKVLCIPANEKLTDAQIEVVADAIIAFFET</sequence>
<dbReference type="Pfam" id="PF01041">
    <property type="entry name" value="DegT_DnrJ_EryC1"/>
    <property type="match status" value="1"/>
</dbReference>
<evidence type="ECO:0000256" key="4">
    <source>
        <dbReference type="PIRSR" id="PIRSR000390-2"/>
    </source>
</evidence>
<dbReference type="Proteomes" id="UP000664417">
    <property type="component" value="Unassembled WGS sequence"/>
</dbReference>
<protein>
    <submittedName>
        <fullName evidence="6">DegT/DnrJ/EryC1/StrS family aminotransferase</fullName>
    </submittedName>
</protein>
<dbReference type="InterPro" id="IPR015422">
    <property type="entry name" value="PyrdxlP-dep_Trfase_small"/>
</dbReference>
<evidence type="ECO:0000256" key="3">
    <source>
        <dbReference type="PIRSR" id="PIRSR000390-1"/>
    </source>
</evidence>
<proteinExistence type="inferred from homology"/>
<keyword evidence="1 4" id="KW-0663">Pyridoxal phosphate</keyword>
<comment type="similarity">
    <text evidence="2 5">Belongs to the DegT/DnrJ/EryC1 family.</text>
</comment>
<dbReference type="AlphaFoldDB" id="A0A8J7U1C0"/>
<dbReference type="InterPro" id="IPR015424">
    <property type="entry name" value="PyrdxlP-dep_Trfase"/>
</dbReference>
<evidence type="ECO:0000313" key="7">
    <source>
        <dbReference type="Proteomes" id="UP000664417"/>
    </source>
</evidence>
<dbReference type="InterPro" id="IPR000653">
    <property type="entry name" value="DegT/StrS_aminotransferase"/>
</dbReference>
<evidence type="ECO:0000313" key="6">
    <source>
        <dbReference type="EMBL" id="MBO1318018.1"/>
    </source>
</evidence>
<evidence type="ECO:0000256" key="1">
    <source>
        <dbReference type="ARBA" id="ARBA00022898"/>
    </source>
</evidence>
<dbReference type="PIRSF" id="PIRSF000390">
    <property type="entry name" value="PLP_StrS"/>
    <property type="match status" value="1"/>
</dbReference>
<keyword evidence="6" id="KW-0808">Transferase</keyword>
<dbReference type="Gene3D" id="3.40.640.10">
    <property type="entry name" value="Type I PLP-dependent aspartate aminotransferase-like (Major domain)"/>
    <property type="match status" value="1"/>
</dbReference>
<dbReference type="SUPFAM" id="SSF53383">
    <property type="entry name" value="PLP-dependent transferases"/>
    <property type="match status" value="1"/>
</dbReference>
<keyword evidence="6" id="KW-0032">Aminotransferase</keyword>